<dbReference type="GO" id="GO:0005635">
    <property type="term" value="C:nuclear envelope"/>
    <property type="evidence" value="ECO:0007669"/>
    <property type="project" value="TreeGrafter"/>
</dbReference>
<dbReference type="GO" id="GO:0006606">
    <property type="term" value="P:protein import into nucleus"/>
    <property type="evidence" value="ECO:0007669"/>
    <property type="project" value="TreeGrafter"/>
</dbReference>
<dbReference type="eggNOG" id="KOG1993">
    <property type="taxonomic scope" value="Eukaryota"/>
</dbReference>
<evidence type="ECO:0000313" key="3">
    <source>
        <dbReference type="Proteomes" id="UP000009328"/>
    </source>
</evidence>
<dbReference type="InParanoid" id="K0KNU3"/>
<accession>K0KNU3</accession>
<proteinExistence type="predicted"/>
<dbReference type="GO" id="GO:0005829">
    <property type="term" value="C:cytosol"/>
    <property type="evidence" value="ECO:0007669"/>
    <property type="project" value="TreeGrafter"/>
</dbReference>
<dbReference type="HOGENOM" id="CLU_003886_1_0_1"/>
<feature type="domain" description="Importin-7/11-like TPR repeats" evidence="1">
    <location>
        <begin position="553"/>
        <end position="920"/>
    </location>
</feature>
<dbReference type="FunCoup" id="K0KNU3">
    <property type="interactions" value="1084"/>
</dbReference>
<organism evidence="2 3">
    <name type="scientific">Wickerhamomyces ciferrii (strain ATCC 14091 / BCRC 22168 / CBS 111 / JCM 3599 / NBRC 0793 / NRRL Y-1031 F-60-10)</name>
    <name type="common">Yeast</name>
    <name type="synonym">Pichia ciferrii</name>
    <dbReference type="NCBI Taxonomy" id="1206466"/>
    <lineage>
        <taxon>Eukaryota</taxon>
        <taxon>Fungi</taxon>
        <taxon>Dikarya</taxon>
        <taxon>Ascomycota</taxon>
        <taxon>Saccharomycotina</taxon>
        <taxon>Saccharomycetes</taxon>
        <taxon>Phaffomycetales</taxon>
        <taxon>Wickerhamomycetaceae</taxon>
        <taxon>Wickerhamomyces</taxon>
    </lineage>
</organism>
<comment type="caution">
    <text evidence="2">The sequence shown here is derived from an EMBL/GenBank/DDBJ whole genome shotgun (WGS) entry which is preliminary data.</text>
</comment>
<dbReference type="InterPro" id="IPR011989">
    <property type="entry name" value="ARM-like"/>
</dbReference>
<dbReference type="Proteomes" id="UP000009328">
    <property type="component" value="Unassembled WGS sequence"/>
</dbReference>
<name>K0KNU3_WICCF</name>
<evidence type="ECO:0000313" key="2">
    <source>
        <dbReference type="EMBL" id="CCH43842.1"/>
    </source>
</evidence>
<dbReference type="InterPro" id="IPR016024">
    <property type="entry name" value="ARM-type_fold"/>
</dbReference>
<dbReference type="PANTHER" id="PTHR10997">
    <property type="entry name" value="IMPORTIN-7, 8, 11"/>
    <property type="match status" value="1"/>
</dbReference>
<dbReference type="InterPro" id="IPR058669">
    <property type="entry name" value="TPR_IPO7/11-like"/>
</dbReference>
<evidence type="ECO:0000259" key="1">
    <source>
        <dbReference type="Pfam" id="PF25758"/>
    </source>
</evidence>
<dbReference type="PANTHER" id="PTHR10997:SF7">
    <property type="entry name" value="IMPORTIN-11"/>
    <property type="match status" value="1"/>
</dbReference>
<sequence>MGLKISIRSRLFELIDEPNNQLTIQNAQAISRICRFDFPIEWPTLIDEIEPMLQNSLQEDNRVKLRNILVILNQIIKNLAMAKIGKTRPALQSKIPIIIPLIVKIYIHFFNDFIQDYNLDTIEISYMALKNIRRIIVDVVEIPYHSNELKEFLGITVEHLKILNNFEVDADPIHKFMRCYIKIYHNLTKNNPTNLILFPSSKDILYTLLGYIYDKAEYLHNLEKEDDTEDVYEFIVIKSLLIFKQIINFLFKKGAVLTLKSKSNKQEIENAIQLLTTNFFTEDMIKKLTDVLINYYIKINIMEFKFAWNDDPEEWINEQLNENYEFNLRKCSENFFQDLINHFKDLLIPYVLNKVENEINSLDESSMDNILIKDSILTIFQLSSNSISDVVDINNLLTQIFFPEALKDDSKERNILKRRVGILINEWLGLGVINDENMIKTYEFLFKLLDPSTPNNDTVVKLTGIQVLKTILTDWDFKKELIKPYLQNFTNVLVSSVAQVEYTETKLFILDTISDLVYRTSSLISLEDLGQLLEIVPKFWDLSNDNNQIILKNSLLRILKNLIIALNTNSPKTWNIALPLIKVCCSPQSEFYTLLSEDGYELWLSILQHFPQDYQDSTNASLINELLELYPNALLNQTEILPLILEIFRSYTLLTPNLIIQDEIQPVIFQILEILGKYIPSMRDDSLDILISTLEIIILQSYNNPIFFEKLLNLLMTSGLLPNILSMILDDDQSPITVGKLLLIIARLSFLEPTSIIKIFEILFQNDFVKTKENLRKSNNIWYARMDNNIGNPRNRKIHILGLTSLLRTGREEFFNDFSTMISLWISSMEEINESKGDCEKYHSNYLYEFQYNDDLTIQENGEYQRFQNLLKLNDPVHNLILKDYLKDTMGLIKQAIGDDNFSALMGSLDKNLVENFEYFLYQINN</sequence>
<dbReference type="EMBL" id="CAIF01000091">
    <property type="protein sequence ID" value="CCH43842.1"/>
    <property type="molecule type" value="Genomic_DNA"/>
</dbReference>
<dbReference type="Pfam" id="PF25758">
    <property type="entry name" value="TPR_IPO11"/>
    <property type="match status" value="1"/>
</dbReference>
<keyword evidence="3" id="KW-1185">Reference proteome</keyword>
<dbReference type="AlphaFoldDB" id="K0KNU3"/>
<reference evidence="2 3" key="1">
    <citation type="journal article" date="2012" name="Eukaryot. Cell">
        <title>Draft genome sequence of Wickerhamomyces ciferrii NRRL Y-1031 F-60-10.</title>
        <authorList>
            <person name="Schneider J."/>
            <person name="Andrea H."/>
            <person name="Blom J."/>
            <person name="Jaenicke S."/>
            <person name="Ruckert C."/>
            <person name="Schorsch C."/>
            <person name="Szczepanowski R."/>
            <person name="Farwick M."/>
            <person name="Goesmann A."/>
            <person name="Puhler A."/>
            <person name="Schaffer S."/>
            <person name="Tauch A."/>
            <person name="Kohler T."/>
            <person name="Brinkrolf K."/>
        </authorList>
    </citation>
    <scope>NUCLEOTIDE SEQUENCE [LARGE SCALE GENOMIC DNA]</scope>
    <source>
        <strain evidence="3">ATCC 14091 / BCRC 22168 / CBS 111 / JCM 3599 / NBRC 0793 / NRRL Y-1031 F-60-10</strain>
    </source>
</reference>
<dbReference type="Gene3D" id="1.25.10.10">
    <property type="entry name" value="Leucine-rich Repeat Variant"/>
    <property type="match status" value="1"/>
</dbReference>
<dbReference type="STRING" id="1206466.K0KNU3"/>
<dbReference type="SUPFAM" id="SSF48371">
    <property type="entry name" value="ARM repeat"/>
    <property type="match status" value="1"/>
</dbReference>
<gene>
    <name evidence="2" type="ORF">BN7_3396</name>
</gene>
<protein>
    <submittedName>
        <fullName evidence="2">Importin beta-like protein</fullName>
    </submittedName>
</protein>